<accession>A0A366CWW0</accession>
<evidence type="ECO:0000256" key="1">
    <source>
        <dbReference type="SAM" id="SignalP"/>
    </source>
</evidence>
<reference evidence="2 3" key="1">
    <citation type="submission" date="2018-06" db="EMBL/GenBank/DDBJ databases">
        <title>Genomic Encyclopedia of Type Strains, Phase III (KMG-III): the genomes of soil and plant-associated and newly described type strains.</title>
        <authorList>
            <person name="Whitman W."/>
        </authorList>
    </citation>
    <scope>NUCLEOTIDE SEQUENCE [LARGE SCALE GENOMIC DNA]</scope>
    <source>
        <strain evidence="2 3">CECT 7732</strain>
    </source>
</reference>
<feature type="chain" id="PRO_5017033168" description="Lipoprotein" evidence="1">
    <location>
        <begin position="25"/>
        <end position="280"/>
    </location>
</feature>
<name>A0A366CWW0_9GAMM</name>
<dbReference type="Pfam" id="PF19795">
    <property type="entry name" value="DUF6279"/>
    <property type="match status" value="1"/>
</dbReference>
<dbReference type="RefSeq" id="WP_147084220.1">
    <property type="nucleotide sequence ID" value="NZ_QNRF01000008.1"/>
</dbReference>
<dbReference type="PIRSF" id="PIRSF028200">
    <property type="entry name" value="UCP028200"/>
    <property type="match status" value="1"/>
</dbReference>
<evidence type="ECO:0000313" key="3">
    <source>
        <dbReference type="Proteomes" id="UP000252086"/>
    </source>
</evidence>
<gene>
    <name evidence="2" type="ORF">DFP76_10890</name>
</gene>
<evidence type="ECO:0008006" key="4">
    <source>
        <dbReference type="Google" id="ProtNLM"/>
    </source>
</evidence>
<comment type="caution">
    <text evidence="2">The sequence shown here is derived from an EMBL/GenBank/DDBJ whole genome shotgun (WGS) entry which is preliminary data.</text>
</comment>
<dbReference type="InterPro" id="IPR016875">
    <property type="entry name" value="UCP028200"/>
</dbReference>
<feature type="signal peptide" evidence="1">
    <location>
        <begin position="1"/>
        <end position="24"/>
    </location>
</feature>
<dbReference type="Proteomes" id="UP000252086">
    <property type="component" value="Unassembled WGS sequence"/>
</dbReference>
<evidence type="ECO:0000313" key="2">
    <source>
        <dbReference type="EMBL" id="RBO80227.1"/>
    </source>
</evidence>
<dbReference type="OrthoDB" id="5767052at2"/>
<keyword evidence="1" id="KW-0732">Signal</keyword>
<dbReference type="PROSITE" id="PS51257">
    <property type="entry name" value="PROKAR_LIPOPROTEIN"/>
    <property type="match status" value="1"/>
</dbReference>
<keyword evidence="3" id="KW-1185">Reference proteome</keyword>
<proteinExistence type="predicted"/>
<organism evidence="2 3">
    <name type="scientific">Marinomonas aquiplantarum</name>
    <dbReference type="NCBI Taxonomy" id="491951"/>
    <lineage>
        <taxon>Bacteria</taxon>
        <taxon>Pseudomonadati</taxon>
        <taxon>Pseudomonadota</taxon>
        <taxon>Gammaproteobacteria</taxon>
        <taxon>Oceanospirillales</taxon>
        <taxon>Oceanospirillaceae</taxon>
        <taxon>Marinomonas</taxon>
    </lineage>
</organism>
<sequence>MKKTKISLVLVFSILLSACSSSFMYNNLDWLLYWYVDDYVELTSEQKSLLDERIDQWHAWHRSVELKIYQTQLNILRSQLQKGPLDQKQWLNVFDEVQQNVQRLRDKISPELAELAPQLSPSQVDGLLSAWQKKREERQSRVMAESKEERLADRQQDLTEQIEDSIGKLTPEQIQIVQRYVPQFMSTFELRMAYQARLQTMVKERFADRKTLDFSQQLSIIMTNPEQYKTPQHKAASAHNKMLYAQMLAELNRSLTEKQQQSLDDELQDWLQFLAGLIRA</sequence>
<dbReference type="EMBL" id="QNRF01000008">
    <property type="protein sequence ID" value="RBO80227.1"/>
    <property type="molecule type" value="Genomic_DNA"/>
</dbReference>
<protein>
    <recommendedName>
        <fullName evidence="4">Lipoprotein</fullName>
    </recommendedName>
</protein>
<dbReference type="AlphaFoldDB" id="A0A366CWW0"/>